<dbReference type="InterPro" id="IPR000825">
    <property type="entry name" value="SUF_FeS_clus_asmbl_SufBD_core"/>
</dbReference>
<evidence type="ECO:0000259" key="1">
    <source>
        <dbReference type="Pfam" id="PF01458"/>
    </source>
</evidence>
<evidence type="ECO:0000313" key="3">
    <source>
        <dbReference type="Proteomes" id="UP000187417"/>
    </source>
</evidence>
<protein>
    <submittedName>
        <fullName evidence="2">ABC transporter permease</fullName>
    </submittedName>
</protein>
<feature type="domain" description="SUF system FeS cluster assembly SufBD core" evidence="1">
    <location>
        <begin position="62"/>
        <end position="248"/>
    </location>
</feature>
<dbReference type="AlphaFoldDB" id="A0A1Q6F4S3"/>
<dbReference type="STRING" id="28117.BHV66_07230"/>
<dbReference type="RefSeq" id="WP_195272717.1">
    <property type="nucleotide sequence ID" value="NZ_BAAFLA010000001.1"/>
</dbReference>
<evidence type="ECO:0000313" key="2">
    <source>
        <dbReference type="EMBL" id="OKY93871.1"/>
    </source>
</evidence>
<dbReference type="SUPFAM" id="SSF101960">
    <property type="entry name" value="Stabilizer of iron transporter SufD"/>
    <property type="match status" value="1"/>
</dbReference>
<proteinExistence type="predicted"/>
<accession>A0A1Q6F4S3</accession>
<gene>
    <name evidence="2" type="ORF">BHV66_07230</name>
</gene>
<reference evidence="2 3" key="1">
    <citation type="journal article" date="2016" name="Nat. Biotechnol.">
        <title>Measurement of bacterial replication rates in microbial communities.</title>
        <authorList>
            <person name="Brown C.T."/>
            <person name="Olm M.R."/>
            <person name="Thomas B.C."/>
            <person name="Banfield J.F."/>
        </authorList>
    </citation>
    <scope>NUCLEOTIDE SEQUENCE [LARGE SCALE GENOMIC DNA]</scope>
    <source>
        <strain evidence="2">CAG:67_53_122</strain>
    </source>
</reference>
<dbReference type="InterPro" id="IPR055346">
    <property type="entry name" value="Fe-S_cluster_assembly_SufBD"/>
</dbReference>
<dbReference type="Proteomes" id="UP000187417">
    <property type="component" value="Unassembled WGS sequence"/>
</dbReference>
<dbReference type="Pfam" id="PF01458">
    <property type="entry name" value="SUFBD_core"/>
    <property type="match status" value="1"/>
</dbReference>
<dbReference type="PANTHER" id="PTHR43575:SF1">
    <property type="entry name" value="PROTEIN ABCI7, CHLOROPLASTIC"/>
    <property type="match status" value="1"/>
</dbReference>
<dbReference type="EMBL" id="MNQH01000031">
    <property type="protein sequence ID" value="OKY93871.1"/>
    <property type="molecule type" value="Genomic_DNA"/>
</dbReference>
<dbReference type="InterPro" id="IPR037284">
    <property type="entry name" value="SUF_FeS_clus_asmbl_SufBD_sf"/>
</dbReference>
<dbReference type="GO" id="GO:0016226">
    <property type="term" value="P:iron-sulfur cluster assembly"/>
    <property type="evidence" value="ECO:0007669"/>
    <property type="project" value="InterPro"/>
</dbReference>
<dbReference type="PANTHER" id="PTHR43575">
    <property type="entry name" value="PROTEIN ABCI7, CHLOROPLASTIC"/>
    <property type="match status" value="1"/>
</dbReference>
<sequence>MEWTDIFSGPAFEPVKSRELHLGKDCDLSRPLVVRDTDKLTVEVAGGAALRLVVLHTKPCQAEVRIKLLEGADAELVQLFSAEAFVDFQVEQAAGSKFRMTACQFTSANVRYRFDLNGREASNELDVLFLALEQDHCVVDLRTNHLVPDCTSRSLIKGVASGTGRGEFCGLVYVAPDAQHTDAQQQCRNILLSRTSRIDARPQLEIYADDVRCSHGATVGQMEDEAILYMRQRGLKEEQARRLQIEGFAADVVGRCRIEAVKEILTDAVVRHLDKI</sequence>
<comment type="caution">
    <text evidence="2">The sequence shown here is derived from an EMBL/GenBank/DDBJ whole genome shotgun (WGS) entry which is preliminary data.</text>
</comment>
<name>A0A1Q6F4S3_9BACT</name>
<organism evidence="2 3">
    <name type="scientific">Alistipes putredinis</name>
    <dbReference type="NCBI Taxonomy" id="28117"/>
    <lineage>
        <taxon>Bacteria</taxon>
        <taxon>Pseudomonadati</taxon>
        <taxon>Bacteroidota</taxon>
        <taxon>Bacteroidia</taxon>
        <taxon>Bacteroidales</taxon>
        <taxon>Rikenellaceae</taxon>
        <taxon>Alistipes</taxon>
    </lineage>
</organism>